<gene>
    <name evidence="1" type="ORF">WR25_18854</name>
</gene>
<evidence type="ECO:0000313" key="2">
    <source>
        <dbReference type="Proteomes" id="UP000218231"/>
    </source>
</evidence>
<name>A0A2A2KAH2_9BILA</name>
<protein>
    <submittedName>
        <fullName evidence="1">Uncharacterized protein</fullName>
    </submittedName>
</protein>
<evidence type="ECO:0000313" key="1">
    <source>
        <dbReference type="EMBL" id="PAV70921.1"/>
    </source>
</evidence>
<proteinExistence type="predicted"/>
<dbReference type="EMBL" id="LIAE01009164">
    <property type="protein sequence ID" value="PAV70921.1"/>
    <property type="molecule type" value="Genomic_DNA"/>
</dbReference>
<accession>A0A2A2KAH2</accession>
<organism evidence="1 2">
    <name type="scientific">Diploscapter pachys</name>
    <dbReference type="NCBI Taxonomy" id="2018661"/>
    <lineage>
        <taxon>Eukaryota</taxon>
        <taxon>Metazoa</taxon>
        <taxon>Ecdysozoa</taxon>
        <taxon>Nematoda</taxon>
        <taxon>Chromadorea</taxon>
        <taxon>Rhabditida</taxon>
        <taxon>Rhabditina</taxon>
        <taxon>Rhabditomorpha</taxon>
        <taxon>Rhabditoidea</taxon>
        <taxon>Rhabditidae</taxon>
        <taxon>Diploscapter</taxon>
    </lineage>
</organism>
<dbReference type="Proteomes" id="UP000218231">
    <property type="component" value="Unassembled WGS sequence"/>
</dbReference>
<dbReference type="AlphaFoldDB" id="A0A2A2KAH2"/>
<reference evidence="1 2" key="1">
    <citation type="journal article" date="2017" name="Curr. Biol.">
        <title>Genome architecture and evolution of a unichromosomal asexual nematode.</title>
        <authorList>
            <person name="Fradin H."/>
            <person name="Zegar C."/>
            <person name="Gutwein M."/>
            <person name="Lucas J."/>
            <person name="Kovtun M."/>
            <person name="Corcoran D."/>
            <person name="Baugh L.R."/>
            <person name="Kiontke K."/>
            <person name="Gunsalus K."/>
            <person name="Fitch D.H."/>
            <person name="Piano F."/>
        </authorList>
    </citation>
    <scope>NUCLEOTIDE SEQUENCE [LARGE SCALE GENOMIC DNA]</scope>
    <source>
        <strain evidence="1">PF1309</strain>
    </source>
</reference>
<comment type="caution">
    <text evidence="1">The sequence shown here is derived from an EMBL/GenBank/DDBJ whole genome shotgun (WGS) entry which is preliminary data.</text>
</comment>
<keyword evidence="2" id="KW-1185">Reference proteome</keyword>
<sequence length="109" mass="12231">MNCHEQCHLQPLPQQQAVIPSIPPRSQSAPLCFISSSLSSHLALHSSFVQLPHSPFPSTRPLPIDLNSDSHRLSLLFSQINRATEHICKSRDYAALHSLPPLCHFYGWI</sequence>